<name>A0A858JL48_9PROT</name>
<keyword evidence="2" id="KW-1185">Reference proteome</keyword>
<accession>A0A858JL48</accession>
<protein>
    <submittedName>
        <fullName evidence="1">HNH endonuclease</fullName>
    </submittedName>
</protein>
<reference evidence="1 2" key="1">
    <citation type="submission" date="2020-03" db="EMBL/GenBank/DDBJ databases">
        <title>Isolation of cellulose-producing strains, genome characterization and application of the synthesized cellulose films as an economical and sustainable material for piezoelectric sensor construction.</title>
        <authorList>
            <person name="Mangayil R.K."/>
        </authorList>
    </citation>
    <scope>NUCLEOTIDE SEQUENCE [LARGE SCALE GENOMIC DNA]</scope>
    <source>
        <strain evidence="1 2">ENS 9a1a</strain>
    </source>
</reference>
<evidence type="ECO:0000313" key="2">
    <source>
        <dbReference type="Proteomes" id="UP000502533"/>
    </source>
</evidence>
<keyword evidence="1" id="KW-0378">Hydrolase</keyword>
<dbReference type="AlphaFoldDB" id="A0A858JL48"/>
<dbReference type="GO" id="GO:0004519">
    <property type="term" value="F:endonuclease activity"/>
    <property type="evidence" value="ECO:0007669"/>
    <property type="project" value="UniProtKB-KW"/>
</dbReference>
<keyword evidence="1" id="KW-0255">Endonuclease</keyword>
<sequence length="322" mass="36392">MTTLAKRAAYRCSNPDCGATTSGPAACRTSSVNVGEAAHIYGANPGSARFDAQMTSAERADITNAIWLCSNCHKLVDDDPLRYPAGLLFEWQKDHESVVSAQIGKAGAVVRQRYERRHLEEFGKLSYLSERIILEKGDLWEYRLTCEVLRYEMGPVTQRWSALQRGLYTRALTKIPEEEFMSWIHMKFSEMMKIIHSLSTLANFEFVRAWGEAGVPGDDKAIVATCRLVAEACSRALAWEESVRFCVVDNLFEKCQGLLFGIVGRVIDEMSKVSSFMNDIFCKDDLSGQHHLSLVFDLPNGWENTFNEELKVLENKIIKNNR</sequence>
<dbReference type="RefSeq" id="WP_083824464.1">
    <property type="nucleotide sequence ID" value="NZ_CP050139.1"/>
</dbReference>
<proteinExistence type="predicted"/>
<gene>
    <name evidence="1" type="ORF">GWK63_02400</name>
</gene>
<dbReference type="EMBL" id="CP050139">
    <property type="protein sequence ID" value="QIP34488.1"/>
    <property type="molecule type" value="Genomic_DNA"/>
</dbReference>
<dbReference type="KEGG" id="kre:GWK63_02400"/>
<dbReference type="GeneID" id="85020993"/>
<organism evidence="1 2">
    <name type="scientific">Komagataeibacter rhaeticus</name>
    <dbReference type="NCBI Taxonomy" id="215221"/>
    <lineage>
        <taxon>Bacteria</taxon>
        <taxon>Pseudomonadati</taxon>
        <taxon>Pseudomonadota</taxon>
        <taxon>Alphaproteobacteria</taxon>
        <taxon>Acetobacterales</taxon>
        <taxon>Acetobacteraceae</taxon>
        <taxon>Komagataeibacter</taxon>
    </lineage>
</organism>
<evidence type="ECO:0000313" key="1">
    <source>
        <dbReference type="EMBL" id="QIP34488.1"/>
    </source>
</evidence>
<keyword evidence="1" id="KW-0540">Nuclease</keyword>
<dbReference type="Proteomes" id="UP000502533">
    <property type="component" value="Chromosome"/>
</dbReference>